<evidence type="ECO:0000256" key="1">
    <source>
        <dbReference type="SAM" id="SignalP"/>
    </source>
</evidence>
<dbReference type="PANTHER" id="PTHR10963:SF24">
    <property type="entry name" value="GLYCOSIDASE C21B10.07-RELATED"/>
    <property type="match status" value="1"/>
</dbReference>
<feature type="signal peptide" evidence="1">
    <location>
        <begin position="1"/>
        <end position="19"/>
    </location>
</feature>
<dbReference type="FunFam" id="2.60.120.200:FF:000179">
    <property type="entry name" value="Unplaced genomic scaffold supercont1.19, whole genome shotgun sequence"/>
    <property type="match status" value="1"/>
</dbReference>
<dbReference type="CDD" id="cd02181">
    <property type="entry name" value="GH16_fungal_Lam16A_glucanase"/>
    <property type="match status" value="1"/>
</dbReference>
<dbReference type="AlphaFoldDB" id="A0A0C3FEY1"/>
<dbReference type="GO" id="GO:0009251">
    <property type="term" value="P:glucan catabolic process"/>
    <property type="evidence" value="ECO:0007669"/>
    <property type="project" value="TreeGrafter"/>
</dbReference>
<name>A0A0C3FEY1_PILCF</name>
<dbReference type="STRING" id="765440.A0A0C3FEY1"/>
<dbReference type="InParanoid" id="A0A0C3FEY1"/>
<evidence type="ECO:0000259" key="2">
    <source>
        <dbReference type="PROSITE" id="PS51762"/>
    </source>
</evidence>
<reference evidence="4" key="2">
    <citation type="submission" date="2015-01" db="EMBL/GenBank/DDBJ databases">
        <title>Evolutionary Origins and Diversification of the Mycorrhizal Mutualists.</title>
        <authorList>
            <consortium name="DOE Joint Genome Institute"/>
            <consortium name="Mycorrhizal Genomics Consortium"/>
            <person name="Kohler A."/>
            <person name="Kuo A."/>
            <person name="Nagy L.G."/>
            <person name="Floudas D."/>
            <person name="Copeland A."/>
            <person name="Barry K.W."/>
            <person name="Cichocki N."/>
            <person name="Veneault-Fourrey C."/>
            <person name="LaButti K."/>
            <person name="Lindquist E.A."/>
            <person name="Lipzen A."/>
            <person name="Lundell T."/>
            <person name="Morin E."/>
            <person name="Murat C."/>
            <person name="Riley R."/>
            <person name="Ohm R."/>
            <person name="Sun H."/>
            <person name="Tunlid A."/>
            <person name="Henrissat B."/>
            <person name="Grigoriev I.V."/>
            <person name="Hibbett D.S."/>
            <person name="Martin F."/>
        </authorList>
    </citation>
    <scope>NUCLEOTIDE SEQUENCE [LARGE SCALE GENOMIC DNA]</scope>
    <source>
        <strain evidence="4">F 1598</strain>
    </source>
</reference>
<dbReference type="InterPro" id="IPR013320">
    <property type="entry name" value="ConA-like_dom_sf"/>
</dbReference>
<dbReference type="HOGENOM" id="CLU_016972_2_1_1"/>
<dbReference type="InterPro" id="IPR000757">
    <property type="entry name" value="Beta-glucanase-like"/>
</dbReference>
<protein>
    <submittedName>
        <fullName evidence="3">Glycoside hydrolase family 16 protein</fullName>
    </submittedName>
</protein>
<dbReference type="GO" id="GO:0004553">
    <property type="term" value="F:hydrolase activity, hydrolyzing O-glycosyl compounds"/>
    <property type="evidence" value="ECO:0007669"/>
    <property type="project" value="InterPro"/>
</dbReference>
<dbReference type="EMBL" id="KN833016">
    <property type="protein sequence ID" value="KIM78456.1"/>
    <property type="molecule type" value="Genomic_DNA"/>
</dbReference>
<keyword evidence="3" id="KW-0378">Hydrolase</keyword>
<dbReference type="Pfam" id="PF26113">
    <property type="entry name" value="GH16_XgeA"/>
    <property type="match status" value="1"/>
</dbReference>
<dbReference type="PANTHER" id="PTHR10963">
    <property type="entry name" value="GLYCOSYL HYDROLASE-RELATED"/>
    <property type="match status" value="1"/>
</dbReference>
<evidence type="ECO:0000313" key="4">
    <source>
        <dbReference type="Proteomes" id="UP000054166"/>
    </source>
</evidence>
<feature type="domain" description="GH16" evidence="2">
    <location>
        <begin position="26"/>
        <end position="321"/>
    </location>
</feature>
<dbReference type="PROSITE" id="PS51762">
    <property type="entry name" value="GH16_2"/>
    <property type="match status" value="1"/>
</dbReference>
<accession>A0A0C3FEY1</accession>
<dbReference type="Gene3D" id="2.60.120.200">
    <property type="match status" value="1"/>
</dbReference>
<keyword evidence="1" id="KW-0732">Signal</keyword>
<gene>
    <name evidence="3" type="ORF">PILCRDRAFT_824342</name>
</gene>
<dbReference type="SUPFAM" id="SSF49899">
    <property type="entry name" value="Concanavalin A-like lectins/glucanases"/>
    <property type="match status" value="1"/>
</dbReference>
<dbReference type="InterPro" id="IPR050546">
    <property type="entry name" value="Glycosyl_Hydrlase_16"/>
</dbReference>
<keyword evidence="4" id="KW-1185">Reference proteome</keyword>
<proteinExistence type="predicted"/>
<feature type="chain" id="PRO_5002174427" evidence="1">
    <location>
        <begin position="20"/>
        <end position="354"/>
    </location>
</feature>
<organism evidence="3 4">
    <name type="scientific">Piloderma croceum (strain F 1598)</name>
    <dbReference type="NCBI Taxonomy" id="765440"/>
    <lineage>
        <taxon>Eukaryota</taxon>
        <taxon>Fungi</taxon>
        <taxon>Dikarya</taxon>
        <taxon>Basidiomycota</taxon>
        <taxon>Agaricomycotina</taxon>
        <taxon>Agaricomycetes</taxon>
        <taxon>Agaricomycetidae</taxon>
        <taxon>Atheliales</taxon>
        <taxon>Atheliaceae</taxon>
        <taxon>Piloderma</taxon>
    </lineage>
</organism>
<dbReference type="Proteomes" id="UP000054166">
    <property type="component" value="Unassembled WGS sequence"/>
</dbReference>
<reference evidence="3 4" key="1">
    <citation type="submission" date="2014-04" db="EMBL/GenBank/DDBJ databases">
        <authorList>
            <consortium name="DOE Joint Genome Institute"/>
            <person name="Kuo A."/>
            <person name="Tarkka M."/>
            <person name="Buscot F."/>
            <person name="Kohler A."/>
            <person name="Nagy L.G."/>
            <person name="Floudas D."/>
            <person name="Copeland A."/>
            <person name="Barry K.W."/>
            <person name="Cichocki N."/>
            <person name="Veneault-Fourrey C."/>
            <person name="LaButti K."/>
            <person name="Lindquist E.A."/>
            <person name="Lipzen A."/>
            <person name="Lundell T."/>
            <person name="Morin E."/>
            <person name="Murat C."/>
            <person name="Sun H."/>
            <person name="Tunlid A."/>
            <person name="Henrissat B."/>
            <person name="Grigoriev I.V."/>
            <person name="Hibbett D.S."/>
            <person name="Martin F."/>
            <person name="Nordberg H.P."/>
            <person name="Cantor M.N."/>
            <person name="Hua S.X."/>
        </authorList>
    </citation>
    <scope>NUCLEOTIDE SEQUENCE [LARGE SCALE GENOMIC DNA]</scope>
    <source>
        <strain evidence="3 4">F 1598</strain>
    </source>
</reference>
<sequence length="354" mass="38118">MRTTIACFLSLVAPAIVNATQYHLLKDYSGQSFFDGWADYGNFDNVTHGDVFYVNASMAASAKLAYVDPATNHAIIKVDNTTVVPFNSKRNAVRITTEESYGIGSLFVADMLHVPYGCSVWPAWWSKTPNWPAGGEIDMFEGVNQDTMNQMSLHTEPGCTQVNPNQTSTLVHSTDCSSKSHNNRGCIVVDPSNSSYGAGFANAGGGQFVTELAEDGISMWFFPRSEVPNSIASNMSSVDTSAFGIPLANWPNGGCNINKFFQPQHLIIDITLCGIFAGSPSVFNQTCSGDCYQTFVLGPPSGYDNAYFEIPFVRVYSSGNTNSGSGNARSSAKVLSLPMWLWTLVAGVALGSAF</sequence>
<evidence type="ECO:0000313" key="3">
    <source>
        <dbReference type="EMBL" id="KIM78456.1"/>
    </source>
</evidence>
<dbReference type="OrthoDB" id="192832at2759"/>